<feature type="region of interest" description="Disordered" evidence="1">
    <location>
        <begin position="90"/>
        <end position="124"/>
    </location>
</feature>
<feature type="compositionally biased region" description="Low complexity" evidence="1">
    <location>
        <begin position="90"/>
        <end position="99"/>
    </location>
</feature>
<protein>
    <submittedName>
        <fullName evidence="2">Unannotated protein</fullName>
    </submittedName>
</protein>
<name>A0A6J6FQ65_9ZZZZ</name>
<gene>
    <name evidence="2" type="ORF">UFOPK1722_01653</name>
</gene>
<organism evidence="2">
    <name type="scientific">freshwater metagenome</name>
    <dbReference type="NCBI Taxonomy" id="449393"/>
    <lineage>
        <taxon>unclassified sequences</taxon>
        <taxon>metagenomes</taxon>
        <taxon>ecological metagenomes</taxon>
    </lineage>
</organism>
<dbReference type="EMBL" id="CAEZTS010000181">
    <property type="protein sequence ID" value="CAB4591262.1"/>
    <property type="molecule type" value="Genomic_DNA"/>
</dbReference>
<accession>A0A6J6FQ65</accession>
<dbReference type="AlphaFoldDB" id="A0A6J6FQ65"/>
<sequence length="651" mass="70026">MNDRVRFVPALVVLGVIGVSCSGNGETSSTVRPFDPNPSDAVRLYSAFDDCDGVVEWTKSEMLERVTPYGLDMYPVYWGRDGGWMEDAPAATEAPAADESTGGDANGSGTSGTNTQEAGVDEGDITETDGRFVYSIIDNRLRTVDLDTTTVLADLEVPQGESQMVLADDVLVVATNSWSQSASTVVTRYSIDSGVPEFRRRDHLEGSMVSMRVVDGVVQLVLHAGITNRLDFVSPRDGTTDAQEAAKERNIEVIEALEAEDLLPRSFEESALGAWGTPTVAVDCARMGHPGDFSGWGITWVATINTETLGAGDTETLGADTTSAPLGAAGLITQAGSTYTSEQSLYVTTNRWNDFVDEEWVSNNPESPRTVVHRFSLLDGVEYVASGEVLGTLLNSYSMSEFEGDLRVATTAYSDDFGGGQDNGVHVLRVDGTQLVEIGSVRGLGRGEQIQGVRFDGPRGYVVTFRQVDPLYVIDLSDPTNPEMVGELKIPGYSTYLKPIAGDRLIGVGMSGTDTGQITGVQVSLFDVSDPAAPRQVATAEIAEWSEATWDPHAFLWWEPTGQIVIPKEMNCVEFGGPGCESAVVLRLVGDELVEQGRLMQWFPIRRSMIASNRLVTVGAGGVLVSNLETLAELADIRFDIPGTTLEDDLP</sequence>
<reference evidence="2" key="1">
    <citation type="submission" date="2020-05" db="EMBL/GenBank/DDBJ databases">
        <authorList>
            <person name="Chiriac C."/>
            <person name="Salcher M."/>
            <person name="Ghai R."/>
            <person name="Kavagutti S V."/>
        </authorList>
    </citation>
    <scope>NUCLEOTIDE SEQUENCE</scope>
</reference>
<dbReference type="InterPro" id="IPR019198">
    <property type="entry name" value="Beta_propeller_containing"/>
</dbReference>
<dbReference type="PROSITE" id="PS51257">
    <property type="entry name" value="PROKAR_LIPOPROTEIN"/>
    <property type="match status" value="1"/>
</dbReference>
<proteinExistence type="predicted"/>
<evidence type="ECO:0000256" key="1">
    <source>
        <dbReference type="SAM" id="MobiDB-lite"/>
    </source>
</evidence>
<evidence type="ECO:0000313" key="2">
    <source>
        <dbReference type="EMBL" id="CAB4591262.1"/>
    </source>
</evidence>
<dbReference type="Pfam" id="PF09826">
    <property type="entry name" value="Beta_propel"/>
    <property type="match status" value="1"/>
</dbReference>